<feature type="transmembrane region" description="Helical" evidence="1">
    <location>
        <begin position="127"/>
        <end position="146"/>
    </location>
</feature>
<dbReference type="EMBL" id="JBGBPQ010000004">
    <property type="protein sequence ID" value="KAL1526056.1"/>
    <property type="molecule type" value="Genomic_DNA"/>
</dbReference>
<evidence type="ECO:0000313" key="3">
    <source>
        <dbReference type="Proteomes" id="UP001515480"/>
    </source>
</evidence>
<organism evidence="2 3">
    <name type="scientific">Prymnesium parvum</name>
    <name type="common">Toxic golden alga</name>
    <dbReference type="NCBI Taxonomy" id="97485"/>
    <lineage>
        <taxon>Eukaryota</taxon>
        <taxon>Haptista</taxon>
        <taxon>Haptophyta</taxon>
        <taxon>Prymnesiophyceae</taxon>
        <taxon>Prymnesiales</taxon>
        <taxon>Prymnesiaceae</taxon>
        <taxon>Prymnesium</taxon>
    </lineage>
</organism>
<evidence type="ECO:0000313" key="2">
    <source>
        <dbReference type="EMBL" id="KAL1526056.1"/>
    </source>
</evidence>
<gene>
    <name evidence="2" type="ORF">AB1Y20_020877</name>
</gene>
<dbReference type="Proteomes" id="UP001515480">
    <property type="component" value="Unassembled WGS sequence"/>
</dbReference>
<feature type="transmembrane region" description="Helical" evidence="1">
    <location>
        <begin position="73"/>
        <end position="96"/>
    </location>
</feature>
<keyword evidence="1" id="KW-0812">Transmembrane</keyword>
<accession>A0AB34JVY4</accession>
<keyword evidence="3" id="KW-1185">Reference proteome</keyword>
<reference evidence="2 3" key="1">
    <citation type="journal article" date="2024" name="Science">
        <title>Giant polyketide synthase enzymes in the biosynthesis of giant marine polyether toxins.</title>
        <authorList>
            <person name="Fallon T.R."/>
            <person name="Shende V.V."/>
            <person name="Wierzbicki I.H."/>
            <person name="Pendleton A.L."/>
            <person name="Watervoot N.F."/>
            <person name="Auber R.P."/>
            <person name="Gonzalez D.J."/>
            <person name="Wisecaver J.H."/>
            <person name="Moore B.S."/>
        </authorList>
    </citation>
    <scope>NUCLEOTIDE SEQUENCE [LARGE SCALE GENOMIC DNA]</scope>
    <source>
        <strain evidence="2 3">12B1</strain>
    </source>
</reference>
<proteinExistence type="predicted"/>
<protein>
    <submittedName>
        <fullName evidence="2">Uncharacterized protein</fullName>
    </submittedName>
</protein>
<name>A0AB34JVY4_PRYPA</name>
<keyword evidence="1" id="KW-1133">Transmembrane helix</keyword>
<sequence>MIFATKQALENTTRQRMLEIRYRELDYYTGCARNLGNQAALISGMAYSGIRYHYLIERQQSYKLTEEDSLEEVMFITLLALTIGCSLQTVFIAMLVSMLGPSLALRGPDGSLHDAVQGMQQWNSVTLAMFSLSLLLLQLSVFSFMYGHKNLGWESRTVLMIAVSTTLAATGRYSRIVLRRFRLKRTEATSGAFFTRLGIFQSKRFKDKGFSKRKPARNLGRVSEDECVGLTAEALDDALNELPAETGATTEDIWTVAKVRRILKRWVFGDKGRPRGSSQGFGNAESSAVGGDWASRARSCNGYGQVGECLPASAED</sequence>
<comment type="caution">
    <text evidence="2">The sequence shown here is derived from an EMBL/GenBank/DDBJ whole genome shotgun (WGS) entry which is preliminary data.</text>
</comment>
<dbReference type="AlphaFoldDB" id="A0AB34JVY4"/>
<keyword evidence="1" id="KW-0472">Membrane</keyword>
<evidence type="ECO:0000256" key="1">
    <source>
        <dbReference type="SAM" id="Phobius"/>
    </source>
</evidence>